<keyword evidence="3" id="KW-0032">Aminotransferase</keyword>
<reference evidence="3 4" key="1">
    <citation type="submission" date="2018-07" db="EMBL/GenBank/DDBJ databases">
        <title>Complete genome sequencing of Ornithinimicrobium sp. AMA3305.</title>
        <authorList>
            <person name="Bae J.-W."/>
        </authorList>
    </citation>
    <scope>NUCLEOTIDE SEQUENCE [LARGE SCALE GENOMIC DNA]</scope>
    <source>
        <strain evidence="3 4">AMA3305</strain>
    </source>
</reference>
<name>A0A345NL64_9MICO</name>
<dbReference type="OrthoDB" id="250246at2"/>
<keyword evidence="4" id="KW-1185">Reference proteome</keyword>
<gene>
    <name evidence="3" type="ORF">DV701_06200</name>
</gene>
<feature type="domain" description="Aminotransferase class V" evidence="2">
    <location>
        <begin position="170"/>
        <end position="319"/>
    </location>
</feature>
<feature type="region of interest" description="Disordered" evidence="1">
    <location>
        <begin position="1"/>
        <end position="23"/>
    </location>
</feature>
<evidence type="ECO:0000259" key="2">
    <source>
        <dbReference type="Pfam" id="PF00266"/>
    </source>
</evidence>
<dbReference type="Gene3D" id="3.40.640.10">
    <property type="entry name" value="Type I PLP-dependent aspartate aminotransferase-like (Major domain)"/>
    <property type="match status" value="1"/>
</dbReference>
<dbReference type="PANTHER" id="PTHR43586">
    <property type="entry name" value="CYSTEINE DESULFURASE"/>
    <property type="match status" value="1"/>
</dbReference>
<dbReference type="Pfam" id="PF00266">
    <property type="entry name" value="Aminotran_5"/>
    <property type="match status" value="1"/>
</dbReference>
<evidence type="ECO:0000313" key="3">
    <source>
        <dbReference type="EMBL" id="AXH95772.1"/>
    </source>
</evidence>
<sequence>MSCRSPLQHPRRAGARSRTAAAAPLAWDQEGGAQVAGAVREIYGEEFEGARGFLNSATYGLPSRRQLGVLRERLARWESGEMSGAEFDEPVAASRAAFASLAGVPVATVAMGGSVSALVGLVAASVPDGARVATLPGEFTSVTAPFTTQAARGVSVTTLAPGDLEARAGEFDVVAASLVQSADGRVLDTGRLRSAVRDRDTLVLLDVTQAMGWMDLDVAWADAVVGGSYKWLLAPRGAAWMALSGALAGQTVPHAAGWYSGPDPWSQIYTFPALLAPDARRFDTSPAWFTVLGAAVSMPWLAGLEMAAVEQHCVGLANQVRAAAGMEPSNSSIVALHAPGLADRLAGHGVRAAVRAGSVRVSFHLYTTQEDADALVEVLDRLAD</sequence>
<proteinExistence type="predicted"/>
<dbReference type="InterPro" id="IPR015424">
    <property type="entry name" value="PyrdxlP-dep_Trfase"/>
</dbReference>
<dbReference type="InterPro" id="IPR015422">
    <property type="entry name" value="PyrdxlP-dep_Trfase_small"/>
</dbReference>
<dbReference type="KEGG" id="orn:DV701_06200"/>
<dbReference type="AlphaFoldDB" id="A0A345NL64"/>
<dbReference type="InterPro" id="IPR000192">
    <property type="entry name" value="Aminotrans_V_dom"/>
</dbReference>
<dbReference type="GO" id="GO:0008483">
    <property type="term" value="F:transaminase activity"/>
    <property type="evidence" value="ECO:0007669"/>
    <property type="project" value="UniProtKB-KW"/>
</dbReference>
<protein>
    <submittedName>
        <fullName evidence="3">Aminotransferase class V-fold PLP-dependent enzyme</fullName>
    </submittedName>
</protein>
<dbReference type="Proteomes" id="UP000253790">
    <property type="component" value="Chromosome"/>
</dbReference>
<dbReference type="PANTHER" id="PTHR43586:SF21">
    <property type="entry name" value="PYRIDOXAL PHOSPHATE (PLP)-DEPENDENT ASPARTATE AMINOTRANSFERASE SUPERFAMILY"/>
    <property type="match status" value="1"/>
</dbReference>
<organism evidence="3 4">
    <name type="scientific">Ornithinimicrobium avium</name>
    <dbReference type="NCBI Taxonomy" id="2283195"/>
    <lineage>
        <taxon>Bacteria</taxon>
        <taxon>Bacillati</taxon>
        <taxon>Actinomycetota</taxon>
        <taxon>Actinomycetes</taxon>
        <taxon>Micrococcales</taxon>
        <taxon>Ornithinimicrobiaceae</taxon>
        <taxon>Ornithinimicrobium</taxon>
    </lineage>
</organism>
<accession>A0A345NL64</accession>
<evidence type="ECO:0000313" key="4">
    <source>
        <dbReference type="Proteomes" id="UP000253790"/>
    </source>
</evidence>
<evidence type="ECO:0000256" key="1">
    <source>
        <dbReference type="SAM" id="MobiDB-lite"/>
    </source>
</evidence>
<keyword evidence="3" id="KW-0808">Transferase</keyword>
<dbReference type="InterPro" id="IPR015421">
    <property type="entry name" value="PyrdxlP-dep_Trfase_major"/>
</dbReference>
<dbReference type="Gene3D" id="3.90.1150.10">
    <property type="entry name" value="Aspartate Aminotransferase, domain 1"/>
    <property type="match status" value="1"/>
</dbReference>
<dbReference type="SUPFAM" id="SSF53383">
    <property type="entry name" value="PLP-dependent transferases"/>
    <property type="match status" value="1"/>
</dbReference>
<dbReference type="EMBL" id="CP031229">
    <property type="protein sequence ID" value="AXH95772.1"/>
    <property type="molecule type" value="Genomic_DNA"/>
</dbReference>